<dbReference type="EMBL" id="CM055763">
    <property type="protein sequence ID" value="KAJ7985625.1"/>
    <property type="molecule type" value="Genomic_DNA"/>
</dbReference>
<sequence>MSSGEGIEEAAKDPGDIAAFIQSDSLSLSKCESKLDGSDEQAVPPAGLERGTVQVQGPPANGCACNGIMFTLLETVLGLPSDHMASGQDEFTLQGIVGDITLSSPAQ</sequence>
<dbReference type="Proteomes" id="UP001157502">
    <property type="component" value="Chromosome 36"/>
</dbReference>
<evidence type="ECO:0000313" key="2">
    <source>
        <dbReference type="Proteomes" id="UP001157502"/>
    </source>
</evidence>
<name>A0ACC2F2W0_DALPE</name>
<comment type="caution">
    <text evidence="1">The sequence shown here is derived from an EMBL/GenBank/DDBJ whole genome shotgun (WGS) entry which is preliminary data.</text>
</comment>
<gene>
    <name evidence="1" type="ORF">DPEC_G00354010</name>
</gene>
<keyword evidence="2" id="KW-1185">Reference proteome</keyword>
<reference evidence="1" key="1">
    <citation type="submission" date="2021-05" db="EMBL/GenBank/DDBJ databases">
        <authorList>
            <person name="Pan Q."/>
            <person name="Jouanno E."/>
            <person name="Zahm M."/>
            <person name="Klopp C."/>
            <person name="Cabau C."/>
            <person name="Louis A."/>
            <person name="Berthelot C."/>
            <person name="Parey E."/>
            <person name="Roest Crollius H."/>
            <person name="Montfort J."/>
            <person name="Robinson-Rechavi M."/>
            <person name="Bouchez O."/>
            <person name="Lampietro C."/>
            <person name="Lopez Roques C."/>
            <person name="Donnadieu C."/>
            <person name="Postlethwait J."/>
            <person name="Bobe J."/>
            <person name="Dillon D."/>
            <person name="Chandos A."/>
            <person name="von Hippel F."/>
            <person name="Guiguen Y."/>
        </authorList>
    </citation>
    <scope>NUCLEOTIDE SEQUENCE</scope>
    <source>
        <strain evidence="1">YG-Jan2019</strain>
    </source>
</reference>
<protein>
    <submittedName>
        <fullName evidence="1">Uncharacterized protein</fullName>
    </submittedName>
</protein>
<accession>A0ACC2F2W0</accession>
<evidence type="ECO:0000313" key="1">
    <source>
        <dbReference type="EMBL" id="KAJ7985625.1"/>
    </source>
</evidence>
<proteinExistence type="predicted"/>
<organism evidence="1 2">
    <name type="scientific">Dallia pectoralis</name>
    <name type="common">Alaska blackfish</name>
    <dbReference type="NCBI Taxonomy" id="75939"/>
    <lineage>
        <taxon>Eukaryota</taxon>
        <taxon>Metazoa</taxon>
        <taxon>Chordata</taxon>
        <taxon>Craniata</taxon>
        <taxon>Vertebrata</taxon>
        <taxon>Euteleostomi</taxon>
        <taxon>Actinopterygii</taxon>
        <taxon>Neopterygii</taxon>
        <taxon>Teleostei</taxon>
        <taxon>Protacanthopterygii</taxon>
        <taxon>Esociformes</taxon>
        <taxon>Umbridae</taxon>
        <taxon>Dallia</taxon>
    </lineage>
</organism>